<gene>
    <name evidence="1" type="ORF">B0H17DRAFT_1195153</name>
</gene>
<protein>
    <submittedName>
        <fullName evidence="1">Uncharacterized protein</fullName>
    </submittedName>
</protein>
<reference evidence="1" key="1">
    <citation type="submission" date="2023-03" db="EMBL/GenBank/DDBJ databases">
        <title>Massive genome expansion in bonnet fungi (Mycena s.s.) driven by repeated elements and novel gene families across ecological guilds.</title>
        <authorList>
            <consortium name="Lawrence Berkeley National Laboratory"/>
            <person name="Harder C.B."/>
            <person name="Miyauchi S."/>
            <person name="Viragh M."/>
            <person name="Kuo A."/>
            <person name="Thoen E."/>
            <person name="Andreopoulos B."/>
            <person name="Lu D."/>
            <person name="Skrede I."/>
            <person name="Drula E."/>
            <person name="Henrissat B."/>
            <person name="Morin E."/>
            <person name="Kohler A."/>
            <person name="Barry K."/>
            <person name="LaButti K."/>
            <person name="Morin E."/>
            <person name="Salamov A."/>
            <person name="Lipzen A."/>
            <person name="Mereny Z."/>
            <person name="Hegedus B."/>
            <person name="Baldrian P."/>
            <person name="Stursova M."/>
            <person name="Weitz H."/>
            <person name="Taylor A."/>
            <person name="Grigoriev I.V."/>
            <person name="Nagy L.G."/>
            <person name="Martin F."/>
            <person name="Kauserud H."/>
        </authorList>
    </citation>
    <scope>NUCLEOTIDE SEQUENCE</scope>
    <source>
        <strain evidence="1">CBHHK067</strain>
    </source>
</reference>
<name>A0AAD7GMR9_MYCRO</name>
<proteinExistence type="predicted"/>
<comment type="caution">
    <text evidence="1">The sequence shown here is derived from an EMBL/GenBank/DDBJ whole genome shotgun (WGS) entry which is preliminary data.</text>
</comment>
<organism evidence="1 2">
    <name type="scientific">Mycena rosella</name>
    <name type="common">Pink bonnet</name>
    <name type="synonym">Agaricus rosellus</name>
    <dbReference type="NCBI Taxonomy" id="1033263"/>
    <lineage>
        <taxon>Eukaryota</taxon>
        <taxon>Fungi</taxon>
        <taxon>Dikarya</taxon>
        <taxon>Basidiomycota</taxon>
        <taxon>Agaricomycotina</taxon>
        <taxon>Agaricomycetes</taxon>
        <taxon>Agaricomycetidae</taxon>
        <taxon>Agaricales</taxon>
        <taxon>Marasmiineae</taxon>
        <taxon>Mycenaceae</taxon>
        <taxon>Mycena</taxon>
    </lineage>
</organism>
<evidence type="ECO:0000313" key="2">
    <source>
        <dbReference type="Proteomes" id="UP001221757"/>
    </source>
</evidence>
<dbReference type="EMBL" id="JARKIE010000016">
    <property type="protein sequence ID" value="KAJ7701955.1"/>
    <property type="molecule type" value="Genomic_DNA"/>
</dbReference>
<dbReference type="AlphaFoldDB" id="A0AAD7GMR9"/>
<accession>A0AAD7GMR9</accession>
<sequence length="112" mass="12976">MNARKSRWEEEVDLLREEMRRVIRYLEWQVTRWEEWRMATATCVDIDAGMHHGMAVYAAKQATFHHKICAHFRAGLSLSVDDATSSVISTIEGEDLNAFLILHTWREAGGWA</sequence>
<evidence type="ECO:0000313" key="1">
    <source>
        <dbReference type="EMBL" id="KAJ7701955.1"/>
    </source>
</evidence>
<dbReference type="Proteomes" id="UP001221757">
    <property type="component" value="Unassembled WGS sequence"/>
</dbReference>
<keyword evidence="2" id="KW-1185">Reference proteome</keyword>